<evidence type="ECO:0000256" key="13">
    <source>
        <dbReference type="SAM" id="SignalP"/>
    </source>
</evidence>
<feature type="domain" description="UvrD-like helicase C-terminal" evidence="15">
    <location>
        <begin position="434"/>
        <end position="717"/>
    </location>
</feature>
<dbReference type="GO" id="GO:0016787">
    <property type="term" value="F:hydrolase activity"/>
    <property type="evidence" value="ECO:0007669"/>
    <property type="project" value="UniProtKB-UniRule"/>
</dbReference>
<keyword evidence="2 11" id="KW-0547">Nucleotide-binding</keyword>
<proteinExistence type="inferred from homology"/>
<protein>
    <recommendedName>
        <fullName evidence="9">DNA 3'-5' helicase</fullName>
        <ecNumber evidence="9">5.6.2.4</ecNumber>
    </recommendedName>
</protein>
<dbReference type="CDD" id="cd00085">
    <property type="entry name" value="HNHc"/>
    <property type="match status" value="1"/>
</dbReference>
<dbReference type="EMBL" id="CAKKNE010000001">
    <property type="protein sequence ID" value="CAH0363731.1"/>
    <property type="molecule type" value="Genomic_DNA"/>
</dbReference>
<dbReference type="Gene3D" id="1.10.10.160">
    <property type="match status" value="1"/>
</dbReference>
<dbReference type="InterPro" id="IPR000212">
    <property type="entry name" value="DNA_helicase_UvrD/REP"/>
</dbReference>
<dbReference type="PANTHER" id="PTHR11070:SF2">
    <property type="entry name" value="ATP-DEPENDENT DNA HELICASE SRS2"/>
    <property type="match status" value="1"/>
</dbReference>
<evidence type="ECO:0000256" key="1">
    <source>
        <dbReference type="ARBA" id="ARBA00009922"/>
    </source>
</evidence>
<dbReference type="SMART" id="SM00507">
    <property type="entry name" value="HNHc"/>
    <property type="match status" value="1"/>
</dbReference>
<keyword evidence="4 11" id="KW-0347">Helicase</keyword>
<dbReference type="PANTHER" id="PTHR11070">
    <property type="entry name" value="UVRD / RECB / PCRA DNA HELICASE FAMILY MEMBER"/>
    <property type="match status" value="1"/>
</dbReference>
<evidence type="ECO:0000256" key="2">
    <source>
        <dbReference type="ARBA" id="ARBA00022741"/>
    </source>
</evidence>
<evidence type="ECO:0000256" key="3">
    <source>
        <dbReference type="ARBA" id="ARBA00022801"/>
    </source>
</evidence>
<dbReference type="InterPro" id="IPR002711">
    <property type="entry name" value="HNH"/>
</dbReference>
<dbReference type="GO" id="GO:0003677">
    <property type="term" value="F:DNA binding"/>
    <property type="evidence" value="ECO:0007669"/>
    <property type="project" value="UniProtKB-KW"/>
</dbReference>
<comment type="catalytic activity">
    <reaction evidence="8">
        <text>Couples ATP hydrolysis with the unwinding of duplex DNA by translocating in the 3'-5' direction.</text>
        <dbReference type="EC" id="5.6.2.4"/>
    </reaction>
</comment>
<sequence>MIRTVVAAMLALRAGALVARAASRRPRAVLRAAKKSTSAEPLTTNFEAAAASVVAKPQRLPLPAKTRKTVAFNQQYLCAGCGCLLPPEHEIDHIVPVALNGSDALSNLQALCKPCHQQKTRDQRHTILDAVKKEPPVVEEKEVKRVPPLKLNDQQRAAVEASTEPIRVVAGPGTGKTRVLTRRVAHLVESGARASSVLALTFTNRAANELRERLEEEINPQDASSISVGTFHRVCLTMLRDDVEALESPIKRGFAVYDQAAMIKLCGRCIAEKPPVGLGWDKSEIKPARVQSAISSLKNAGFDASSYADLTKEGYGDRIVSRVFDLYEKTLQQRNAVDFDDMLSLTARLLEHSPATRAKYAGRWKHVLVDEFQDTNGVQYDVLKLLASDSVFVVGDSDQAIYGWRGADYENQQRYDDDFGARLLKLERNYRSAQPILSAASAVVESTTRRRDALSLEGREGSLVPSIVELEDQDDEARWIADVCVRAEGDVAVLYRTNAQSRAVERELLKAGVSYQLLHAKGFFERKEIRDVLAYLRLLLAYPKDDDAFERVANVPPRAVGPRSLERLRVQALEGGEGMLHAAANAKSPVPARAASNLKVFTDALDELRELQQATSTPIPAEEGHAGPLVGSMAWFLLEVLARTGYEHYLRHESVDGADRWRNVRELANLAAPYAAGELVEFLDTLALVQDQDMAADDTEEKTPPKVRLMTVHASKGLEFQTVIIAGCEEGLLPHYYATADKDGEELAQAVDEERRLLYVAMTRAKESLALTRARTRLTWGVSRQMEASRFLDEIPADLRRDVRVAAPPSSSRRRRWSSSRRRSDGMLAGF</sequence>
<dbReference type="GO" id="GO:0008270">
    <property type="term" value="F:zinc ion binding"/>
    <property type="evidence" value="ECO:0007669"/>
    <property type="project" value="InterPro"/>
</dbReference>
<dbReference type="InterPro" id="IPR027417">
    <property type="entry name" value="P-loop_NTPase"/>
</dbReference>
<evidence type="ECO:0000259" key="14">
    <source>
        <dbReference type="PROSITE" id="PS51198"/>
    </source>
</evidence>
<dbReference type="SUPFAM" id="SSF52540">
    <property type="entry name" value="P-loop containing nucleoside triphosphate hydrolases"/>
    <property type="match status" value="1"/>
</dbReference>
<feature type="signal peptide" evidence="13">
    <location>
        <begin position="1"/>
        <end position="21"/>
    </location>
</feature>
<comment type="similarity">
    <text evidence="1">Belongs to the helicase family. UvrD subfamily.</text>
</comment>
<dbReference type="InterPro" id="IPR014016">
    <property type="entry name" value="UvrD-like_ATP-bd"/>
</dbReference>
<keyword evidence="7" id="KW-0413">Isomerase</keyword>
<feature type="binding site" evidence="11">
    <location>
        <begin position="170"/>
        <end position="177"/>
    </location>
    <ligand>
        <name>ATP</name>
        <dbReference type="ChEBI" id="CHEBI:30616"/>
    </ligand>
</feature>
<dbReference type="GO" id="GO:0004519">
    <property type="term" value="F:endonuclease activity"/>
    <property type="evidence" value="ECO:0007669"/>
    <property type="project" value="InterPro"/>
</dbReference>
<dbReference type="PROSITE" id="PS51198">
    <property type="entry name" value="UVRD_HELICASE_ATP_BIND"/>
    <property type="match status" value="1"/>
</dbReference>
<evidence type="ECO:0000313" key="17">
    <source>
        <dbReference type="Proteomes" id="UP000789595"/>
    </source>
</evidence>
<dbReference type="AlphaFoldDB" id="A0A8J2WW29"/>
<evidence type="ECO:0000256" key="12">
    <source>
        <dbReference type="SAM" id="MobiDB-lite"/>
    </source>
</evidence>
<comment type="caution">
    <text evidence="16">The sequence shown here is derived from an EMBL/GenBank/DDBJ whole genome shotgun (WGS) entry which is preliminary data.</text>
</comment>
<dbReference type="Pfam" id="PF13361">
    <property type="entry name" value="UvrD_C"/>
    <property type="match status" value="1"/>
</dbReference>
<keyword evidence="3 11" id="KW-0378">Hydrolase</keyword>
<keyword evidence="6" id="KW-0238">DNA-binding</keyword>
<evidence type="ECO:0000256" key="6">
    <source>
        <dbReference type="ARBA" id="ARBA00023125"/>
    </source>
</evidence>
<evidence type="ECO:0000256" key="4">
    <source>
        <dbReference type="ARBA" id="ARBA00022806"/>
    </source>
</evidence>
<dbReference type="PROSITE" id="PS51217">
    <property type="entry name" value="UVRD_HELICASE_CTER"/>
    <property type="match status" value="1"/>
</dbReference>
<feature type="domain" description="UvrD-like helicase ATP-binding" evidence="14">
    <location>
        <begin position="149"/>
        <end position="433"/>
    </location>
</feature>
<dbReference type="Gene3D" id="3.40.50.300">
    <property type="entry name" value="P-loop containing nucleotide triphosphate hydrolases"/>
    <property type="match status" value="2"/>
</dbReference>
<dbReference type="CDD" id="cd18807">
    <property type="entry name" value="SF1_C_UvrD"/>
    <property type="match status" value="1"/>
</dbReference>
<evidence type="ECO:0000256" key="8">
    <source>
        <dbReference type="ARBA" id="ARBA00034617"/>
    </source>
</evidence>
<keyword evidence="17" id="KW-1185">Reference proteome</keyword>
<dbReference type="Pfam" id="PF01844">
    <property type="entry name" value="HNH"/>
    <property type="match status" value="1"/>
</dbReference>
<evidence type="ECO:0000313" key="16">
    <source>
        <dbReference type="EMBL" id="CAH0363731.1"/>
    </source>
</evidence>
<feature type="region of interest" description="Disordered" evidence="12">
    <location>
        <begin position="806"/>
        <end position="831"/>
    </location>
</feature>
<evidence type="ECO:0000256" key="9">
    <source>
        <dbReference type="ARBA" id="ARBA00034808"/>
    </source>
</evidence>
<dbReference type="InterPro" id="IPR014017">
    <property type="entry name" value="DNA_helicase_UvrD-like_C"/>
</dbReference>
<evidence type="ECO:0000256" key="10">
    <source>
        <dbReference type="ARBA" id="ARBA00048988"/>
    </source>
</evidence>
<keyword evidence="5 11" id="KW-0067">ATP-binding</keyword>
<dbReference type="InterPro" id="IPR013986">
    <property type="entry name" value="DExx_box_DNA_helicase_dom_sf"/>
</dbReference>
<keyword evidence="13" id="KW-0732">Signal</keyword>
<dbReference type="EC" id="5.6.2.4" evidence="9"/>
<evidence type="ECO:0000256" key="7">
    <source>
        <dbReference type="ARBA" id="ARBA00023235"/>
    </source>
</evidence>
<dbReference type="Pfam" id="PF00580">
    <property type="entry name" value="UvrD-helicase"/>
    <property type="match status" value="1"/>
</dbReference>
<dbReference type="Gene3D" id="1.10.30.50">
    <property type="match status" value="1"/>
</dbReference>
<dbReference type="GO" id="GO:0000725">
    <property type="term" value="P:recombinational repair"/>
    <property type="evidence" value="ECO:0007669"/>
    <property type="project" value="TreeGrafter"/>
</dbReference>
<reference evidence="16" key="1">
    <citation type="submission" date="2021-11" db="EMBL/GenBank/DDBJ databases">
        <authorList>
            <consortium name="Genoscope - CEA"/>
            <person name="William W."/>
        </authorList>
    </citation>
    <scope>NUCLEOTIDE SEQUENCE</scope>
</reference>
<evidence type="ECO:0000256" key="5">
    <source>
        <dbReference type="ARBA" id="ARBA00022840"/>
    </source>
</evidence>
<dbReference type="CDD" id="cd17932">
    <property type="entry name" value="DEXQc_UvrD"/>
    <property type="match status" value="1"/>
</dbReference>
<accession>A0A8J2WW29</accession>
<evidence type="ECO:0000256" key="11">
    <source>
        <dbReference type="PROSITE-ProRule" id="PRU00560"/>
    </source>
</evidence>
<evidence type="ECO:0000259" key="15">
    <source>
        <dbReference type="PROSITE" id="PS51217"/>
    </source>
</evidence>
<gene>
    <name evidence="16" type="ORF">PECAL_1P00610</name>
</gene>
<dbReference type="GO" id="GO:0043138">
    <property type="term" value="F:3'-5' DNA helicase activity"/>
    <property type="evidence" value="ECO:0007669"/>
    <property type="project" value="UniProtKB-EC"/>
</dbReference>
<dbReference type="Gene3D" id="1.10.486.10">
    <property type="entry name" value="PCRA, domain 4"/>
    <property type="match status" value="1"/>
</dbReference>
<dbReference type="Proteomes" id="UP000789595">
    <property type="component" value="Unassembled WGS sequence"/>
</dbReference>
<organism evidence="16 17">
    <name type="scientific">Pelagomonas calceolata</name>
    <dbReference type="NCBI Taxonomy" id="35677"/>
    <lineage>
        <taxon>Eukaryota</taxon>
        <taxon>Sar</taxon>
        <taxon>Stramenopiles</taxon>
        <taxon>Ochrophyta</taxon>
        <taxon>Pelagophyceae</taxon>
        <taxon>Pelagomonadales</taxon>
        <taxon>Pelagomonadaceae</taxon>
        <taxon>Pelagomonas</taxon>
    </lineage>
</organism>
<dbReference type="InterPro" id="IPR003615">
    <property type="entry name" value="HNH_nuc"/>
</dbReference>
<feature type="compositionally biased region" description="Basic residues" evidence="12">
    <location>
        <begin position="812"/>
        <end position="821"/>
    </location>
</feature>
<feature type="chain" id="PRO_5035150346" description="DNA 3'-5' helicase" evidence="13">
    <location>
        <begin position="22"/>
        <end position="831"/>
    </location>
</feature>
<name>A0A8J2WW29_9STRA</name>
<comment type="catalytic activity">
    <reaction evidence="10">
        <text>ATP + H2O = ADP + phosphate + H(+)</text>
        <dbReference type="Rhea" id="RHEA:13065"/>
        <dbReference type="ChEBI" id="CHEBI:15377"/>
        <dbReference type="ChEBI" id="CHEBI:15378"/>
        <dbReference type="ChEBI" id="CHEBI:30616"/>
        <dbReference type="ChEBI" id="CHEBI:43474"/>
        <dbReference type="ChEBI" id="CHEBI:456216"/>
        <dbReference type="EC" id="5.6.2.4"/>
    </reaction>
</comment>
<dbReference type="GO" id="GO:0005524">
    <property type="term" value="F:ATP binding"/>
    <property type="evidence" value="ECO:0007669"/>
    <property type="project" value="UniProtKB-UniRule"/>
</dbReference>
<dbReference type="OrthoDB" id="45462at2759"/>